<protein>
    <recommendedName>
        <fullName evidence="1">Methyltransferase FkbM domain-containing protein</fullName>
    </recommendedName>
</protein>
<proteinExistence type="predicted"/>
<keyword evidence="3" id="KW-1185">Reference proteome</keyword>
<evidence type="ECO:0000313" key="3">
    <source>
        <dbReference type="Proteomes" id="UP000182987"/>
    </source>
</evidence>
<sequence>MDGVIIVLWGAGELSMEASVEIAGTPFLLRSDDIYLEAIGSVFEPDMIALFRCFAKGTVLDIGANIGCTALAFSSMAATVHAFEPSPTTYELLRLNTAVAPNVIPHNYGLGAKNGSFELTFAPNNRSGGYISDKLKASVGHTVERIALRKLDRMVRSLKLRAVDFIKIDVEGFEGSVIKGGARTIRRFKPVVALELNHWCLNAFQRTSVPDFLDTLRSVFPILYAVHGNTYQNLYDTDESYTVMHRHIVMMKYPTIVGAFHRHQLDVFEKSFIHAPAA</sequence>
<dbReference type="AlphaFoldDB" id="A0A0G9HF48"/>
<dbReference type="InterPro" id="IPR052514">
    <property type="entry name" value="SAM-dependent_MTase"/>
</dbReference>
<dbReference type="Proteomes" id="UP000182987">
    <property type="component" value="Chromosome"/>
</dbReference>
<dbReference type="InterPro" id="IPR006342">
    <property type="entry name" value="FkbM_mtfrase"/>
</dbReference>
<feature type="domain" description="Methyltransferase FkbM" evidence="1">
    <location>
        <begin position="61"/>
        <end position="212"/>
    </location>
</feature>
<dbReference type="SUPFAM" id="SSF53335">
    <property type="entry name" value="S-adenosyl-L-methionine-dependent methyltransferases"/>
    <property type="match status" value="1"/>
</dbReference>
<dbReference type="STRING" id="1440763.BJI69_11360"/>
<dbReference type="PATRIC" id="fig|1440763.5.peg.2908"/>
<accession>A0A0G9HF48</accession>
<dbReference type="EMBL" id="CP017480">
    <property type="protein sequence ID" value="APG04437.1"/>
    <property type="molecule type" value="Genomic_DNA"/>
</dbReference>
<dbReference type="PANTHER" id="PTHR34203:SF15">
    <property type="entry name" value="SLL1173 PROTEIN"/>
    <property type="match status" value="1"/>
</dbReference>
<dbReference type="PANTHER" id="PTHR34203">
    <property type="entry name" value="METHYLTRANSFERASE, FKBM FAMILY PROTEIN"/>
    <property type="match status" value="1"/>
</dbReference>
<reference evidence="3" key="1">
    <citation type="submission" date="2016-09" db="EMBL/GenBank/DDBJ databases">
        <authorList>
            <person name="Lysoe E."/>
        </authorList>
    </citation>
    <scope>NUCLEOTIDE SEQUENCE [LARGE SCALE GENOMIC DNA]</scope>
    <source>
        <strain evidence="3">LJ96T</strain>
    </source>
</reference>
<dbReference type="Gene3D" id="3.40.50.150">
    <property type="entry name" value="Vaccinia Virus protein VP39"/>
    <property type="match status" value="1"/>
</dbReference>
<evidence type="ECO:0000313" key="2">
    <source>
        <dbReference type="EMBL" id="APG04437.1"/>
    </source>
</evidence>
<gene>
    <name evidence="2" type="ORF">BJI69_11360</name>
</gene>
<name>A0A0G9HF48_9GAMM</name>
<dbReference type="InterPro" id="IPR029063">
    <property type="entry name" value="SAM-dependent_MTases_sf"/>
</dbReference>
<dbReference type="Pfam" id="PF05050">
    <property type="entry name" value="Methyltransf_21"/>
    <property type="match status" value="1"/>
</dbReference>
<organism evidence="2 3">
    <name type="scientific">Luteibacter rhizovicinus DSM 16549</name>
    <dbReference type="NCBI Taxonomy" id="1440763"/>
    <lineage>
        <taxon>Bacteria</taxon>
        <taxon>Pseudomonadati</taxon>
        <taxon>Pseudomonadota</taxon>
        <taxon>Gammaproteobacteria</taxon>
        <taxon>Lysobacterales</taxon>
        <taxon>Rhodanobacteraceae</taxon>
        <taxon>Luteibacter</taxon>
    </lineage>
</organism>
<evidence type="ECO:0000259" key="1">
    <source>
        <dbReference type="Pfam" id="PF05050"/>
    </source>
</evidence>
<dbReference type="KEGG" id="lrz:BJI69_11360"/>
<dbReference type="NCBIfam" id="TIGR01444">
    <property type="entry name" value="fkbM_fam"/>
    <property type="match status" value="1"/>
</dbReference>